<organism evidence="6 7">
    <name type="scientific">Rhodotorula taiwanensis</name>
    <dbReference type="NCBI Taxonomy" id="741276"/>
    <lineage>
        <taxon>Eukaryota</taxon>
        <taxon>Fungi</taxon>
        <taxon>Dikarya</taxon>
        <taxon>Basidiomycota</taxon>
        <taxon>Pucciniomycotina</taxon>
        <taxon>Microbotryomycetes</taxon>
        <taxon>Sporidiobolales</taxon>
        <taxon>Sporidiobolaceae</taxon>
        <taxon>Rhodotorula</taxon>
    </lineage>
</organism>
<keyword evidence="7" id="KW-1185">Reference proteome</keyword>
<evidence type="ECO:0000259" key="5">
    <source>
        <dbReference type="Pfam" id="PF17187"/>
    </source>
</evidence>
<comment type="caution">
    <text evidence="6">The sequence shown here is derived from an EMBL/GenBank/DDBJ whole genome shotgun (WGS) entry which is preliminary data.</text>
</comment>
<evidence type="ECO:0000259" key="4">
    <source>
        <dbReference type="Pfam" id="PF08622"/>
    </source>
</evidence>
<dbReference type="GO" id="GO:0005737">
    <property type="term" value="C:cytoplasm"/>
    <property type="evidence" value="ECO:0007669"/>
    <property type="project" value="UniProtKB-SubCell"/>
</dbReference>
<dbReference type="PANTHER" id="PTHR47107">
    <property type="entry name" value="SVF1-LIKE PROTEIN YDR222W-RELATED"/>
    <property type="match status" value="1"/>
</dbReference>
<evidence type="ECO:0008006" key="8">
    <source>
        <dbReference type="Google" id="ProtNLM"/>
    </source>
</evidence>
<proteinExistence type="inferred from homology"/>
<evidence type="ECO:0000256" key="3">
    <source>
        <dbReference type="ARBA" id="ARBA00022490"/>
    </source>
</evidence>
<dbReference type="AlphaFoldDB" id="A0A2S5B994"/>
<dbReference type="Proteomes" id="UP000237144">
    <property type="component" value="Unassembled WGS sequence"/>
</dbReference>
<keyword evidence="3" id="KW-0963">Cytoplasm</keyword>
<dbReference type="Pfam" id="PF17187">
    <property type="entry name" value="Svf1_C"/>
    <property type="match status" value="1"/>
</dbReference>
<evidence type="ECO:0000313" key="7">
    <source>
        <dbReference type="Proteomes" id="UP000237144"/>
    </source>
</evidence>
<dbReference type="SUPFAM" id="SSF159245">
    <property type="entry name" value="AttH-like"/>
    <property type="match status" value="1"/>
</dbReference>
<dbReference type="STRING" id="741276.A0A2S5B994"/>
<dbReference type="GO" id="GO:0006979">
    <property type="term" value="P:response to oxidative stress"/>
    <property type="evidence" value="ECO:0007669"/>
    <property type="project" value="InterPro"/>
</dbReference>
<feature type="domain" description="Svf1-like N-terminal" evidence="4">
    <location>
        <begin position="45"/>
        <end position="221"/>
    </location>
</feature>
<comment type="subcellular location">
    <subcellularLocation>
        <location evidence="1">Cytoplasm</location>
    </subcellularLocation>
</comment>
<accession>A0A2S5B994</accession>
<evidence type="ECO:0000313" key="6">
    <source>
        <dbReference type="EMBL" id="POY73345.1"/>
    </source>
</evidence>
<dbReference type="Pfam" id="PF08622">
    <property type="entry name" value="Svf1"/>
    <property type="match status" value="1"/>
</dbReference>
<dbReference type="InterPro" id="IPR033394">
    <property type="entry name" value="Svf1-like_C"/>
</dbReference>
<name>A0A2S5B994_9BASI</name>
<dbReference type="InterPro" id="IPR013931">
    <property type="entry name" value="Svf1-like_N"/>
</dbReference>
<dbReference type="PANTHER" id="PTHR47107:SF1">
    <property type="entry name" value="CERAMIDE-BINDING PROTEIN SVF1-RELATED"/>
    <property type="match status" value="1"/>
</dbReference>
<reference evidence="6 7" key="1">
    <citation type="journal article" date="2018" name="Front. Microbiol.">
        <title>Prospects for Fungal Bioremediation of Acidic Radioactive Waste Sites: Characterization and Genome Sequence of Rhodotorula taiwanensis MD1149.</title>
        <authorList>
            <person name="Tkavc R."/>
            <person name="Matrosova V.Y."/>
            <person name="Grichenko O.E."/>
            <person name="Gostincar C."/>
            <person name="Volpe R.P."/>
            <person name="Klimenkova P."/>
            <person name="Gaidamakova E.K."/>
            <person name="Zhou C.E."/>
            <person name="Stewart B.J."/>
            <person name="Lyman M.G."/>
            <person name="Malfatti S.A."/>
            <person name="Rubinfeld B."/>
            <person name="Courtot M."/>
            <person name="Singh J."/>
            <person name="Dalgard C.L."/>
            <person name="Hamilton T."/>
            <person name="Frey K.G."/>
            <person name="Gunde-Cimerman N."/>
            <person name="Dugan L."/>
            <person name="Daly M.J."/>
        </authorList>
    </citation>
    <scope>NUCLEOTIDE SEQUENCE [LARGE SCALE GENOMIC DNA]</scope>
    <source>
        <strain evidence="6 7">MD1149</strain>
    </source>
</reference>
<gene>
    <name evidence="6" type="ORF">BMF94_3680</name>
</gene>
<feature type="domain" description="Svf1-like C-terminal" evidence="5">
    <location>
        <begin position="224"/>
        <end position="418"/>
    </location>
</feature>
<sequence length="419" mass="45346">MSWFSSTPAGPNVHPVQTTFSDPNSLFGPLAAKDLEWNCGGGINTETQTWYATTKDGSVVMCQIIHSSVGLLWPNIQVTFRLANPKTNTNVWKSVSVSNFKVQEDKRSCKSEQITVTMDPAGGNKYTIQAKYDEEVQISITYERVADGFKLGQGPRGGFTYFGALSQKPAPQGDKPDYAAGGDGYAIHRFWPRCNVSGIVRIGKDVHDLEGSRGVFIHAIQGVRPNLLAANWNFANFQTVGKDGEEAVSLIMMEFTTTPQYGSKTVNIGSVVVGDKLVAVTAGGSGVVGGSNVTHVDPVKDTETDYDAPSALKFSWEAPRLTDAGQVAEGNAKVHAVLTMDLLEDKATYKTKGLVEKVDVLGQIPYLIRKFVNYAAGTKPYIYTWLNPAKASITLGDGSETKTIDVDGYIFSEFSAISK</sequence>
<evidence type="ECO:0000256" key="1">
    <source>
        <dbReference type="ARBA" id="ARBA00004496"/>
    </source>
</evidence>
<comment type="similarity">
    <text evidence="2">Belongs to the SVF1 family.</text>
</comment>
<protein>
    <recommendedName>
        <fullName evidence="8">Oxidative stress survival, Svf1-like protein</fullName>
    </recommendedName>
</protein>
<dbReference type="InterPro" id="IPR051385">
    <property type="entry name" value="Ceramide-binding_SVF1"/>
</dbReference>
<evidence type="ECO:0000256" key="2">
    <source>
        <dbReference type="ARBA" id="ARBA00009069"/>
    </source>
</evidence>
<dbReference type="OrthoDB" id="2590239at2759"/>
<dbReference type="EMBL" id="PJQD01000038">
    <property type="protein sequence ID" value="POY73345.1"/>
    <property type="molecule type" value="Genomic_DNA"/>
</dbReference>